<dbReference type="AlphaFoldDB" id="A0A087TJH0"/>
<name>A0A087TJH0_STEMI</name>
<evidence type="ECO:0000256" key="1">
    <source>
        <dbReference type="SAM" id="MobiDB-lite"/>
    </source>
</evidence>
<feature type="non-terminal residue" evidence="2">
    <location>
        <position position="73"/>
    </location>
</feature>
<reference evidence="2 3" key="1">
    <citation type="submission" date="2013-11" db="EMBL/GenBank/DDBJ databases">
        <title>Genome sequencing of Stegodyphus mimosarum.</title>
        <authorList>
            <person name="Bechsgaard J."/>
        </authorList>
    </citation>
    <scope>NUCLEOTIDE SEQUENCE [LARGE SCALE GENOMIC DNA]</scope>
</reference>
<evidence type="ECO:0000313" key="3">
    <source>
        <dbReference type="Proteomes" id="UP000054359"/>
    </source>
</evidence>
<accession>A0A087TJH0</accession>
<protein>
    <submittedName>
        <fullName evidence="2">Uncharacterized protein</fullName>
    </submittedName>
</protein>
<dbReference type="Proteomes" id="UP000054359">
    <property type="component" value="Unassembled WGS sequence"/>
</dbReference>
<proteinExistence type="predicted"/>
<keyword evidence="3" id="KW-1185">Reference proteome</keyword>
<evidence type="ECO:0000313" key="2">
    <source>
        <dbReference type="EMBL" id="KFM65259.1"/>
    </source>
</evidence>
<dbReference type="EMBL" id="KK115496">
    <property type="protein sequence ID" value="KFM65259.1"/>
    <property type="molecule type" value="Genomic_DNA"/>
</dbReference>
<sequence length="73" mass="7840">MVCGIWNGKDASVVDSSGSRASHLAGCEIVEISSPVLDSSAGDQLSRSNGNHGQNNNEEHQLVHDEISRLYIF</sequence>
<gene>
    <name evidence="2" type="ORF">X975_10916</name>
</gene>
<organism evidence="2 3">
    <name type="scientific">Stegodyphus mimosarum</name>
    <name type="common">African social velvet spider</name>
    <dbReference type="NCBI Taxonomy" id="407821"/>
    <lineage>
        <taxon>Eukaryota</taxon>
        <taxon>Metazoa</taxon>
        <taxon>Ecdysozoa</taxon>
        <taxon>Arthropoda</taxon>
        <taxon>Chelicerata</taxon>
        <taxon>Arachnida</taxon>
        <taxon>Araneae</taxon>
        <taxon>Araneomorphae</taxon>
        <taxon>Entelegynae</taxon>
        <taxon>Eresoidea</taxon>
        <taxon>Eresidae</taxon>
        <taxon>Stegodyphus</taxon>
    </lineage>
</organism>
<feature type="region of interest" description="Disordered" evidence="1">
    <location>
        <begin position="39"/>
        <end position="60"/>
    </location>
</feature>